<evidence type="ECO:0000313" key="4">
    <source>
        <dbReference type="Proteomes" id="UP000294933"/>
    </source>
</evidence>
<gene>
    <name evidence="3" type="ORF">BD410DRAFT_766704</name>
</gene>
<feature type="compositionally biased region" description="Low complexity" evidence="1">
    <location>
        <begin position="571"/>
        <end position="595"/>
    </location>
</feature>
<accession>A0A4Y7QCD0</accession>
<feature type="region of interest" description="Disordered" evidence="1">
    <location>
        <begin position="511"/>
        <end position="595"/>
    </location>
</feature>
<keyword evidence="2" id="KW-0472">Membrane</keyword>
<dbReference type="STRING" id="50990.A0A4Y7QCD0"/>
<dbReference type="SUPFAM" id="SSF51735">
    <property type="entry name" value="NAD(P)-binding Rossmann-fold domains"/>
    <property type="match status" value="1"/>
</dbReference>
<evidence type="ECO:0000256" key="1">
    <source>
        <dbReference type="SAM" id="MobiDB-lite"/>
    </source>
</evidence>
<dbReference type="AlphaFoldDB" id="A0A4Y7QCD0"/>
<dbReference type="Gene3D" id="3.40.50.720">
    <property type="entry name" value="NAD(P)-binding Rossmann-like Domain"/>
    <property type="match status" value="1"/>
</dbReference>
<protein>
    <recommendedName>
        <fullName evidence="5">DUF1776-domain-containing protein</fullName>
    </recommendedName>
</protein>
<organism evidence="3 4">
    <name type="scientific">Rickenella mellea</name>
    <dbReference type="NCBI Taxonomy" id="50990"/>
    <lineage>
        <taxon>Eukaryota</taxon>
        <taxon>Fungi</taxon>
        <taxon>Dikarya</taxon>
        <taxon>Basidiomycota</taxon>
        <taxon>Agaricomycotina</taxon>
        <taxon>Agaricomycetes</taxon>
        <taxon>Hymenochaetales</taxon>
        <taxon>Rickenellaceae</taxon>
        <taxon>Rickenella</taxon>
    </lineage>
</organism>
<name>A0A4Y7QCD0_9AGAM</name>
<feature type="transmembrane region" description="Helical" evidence="2">
    <location>
        <begin position="100"/>
        <end position="119"/>
    </location>
</feature>
<keyword evidence="4" id="KW-1185">Reference proteome</keyword>
<dbReference type="EMBL" id="ML170165">
    <property type="protein sequence ID" value="TDL25016.1"/>
    <property type="molecule type" value="Genomic_DNA"/>
</dbReference>
<keyword evidence="2" id="KW-1133">Transmembrane helix</keyword>
<keyword evidence="2" id="KW-0812">Transmembrane</keyword>
<dbReference type="InterPro" id="IPR036291">
    <property type="entry name" value="NAD(P)-bd_dom_sf"/>
</dbReference>
<dbReference type="Proteomes" id="UP000294933">
    <property type="component" value="Unassembled WGS sequence"/>
</dbReference>
<dbReference type="OrthoDB" id="5308060at2759"/>
<reference evidence="3 4" key="1">
    <citation type="submission" date="2018-06" db="EMBL/GenBank/DDBJ databases">
        <title>A transcriptomic atlas of mushroom development highlights an independent origin of complex multicellularity.</title>
        <authorList>
            <consortium name="DOE Joint Genome Institute"/>
            <person name="Krizsan K."/>
            <person name="Almasi E."/>
            <person name="Merenyi Z."/>
            <person name="Sahu N."/>
            <person name="Viragh M."/>
            <person name="Koszo T."/>
            <person name="Mondo S."/>
            <person name="Kiss B."/>
            <person name="Balint B."/>
            <person name="Kues U."/>
            <person name="Barry K."/>
            <person name="Hegedus J.C."/>
            <person name="Henrissat B."/>
            <person name="Johnson J."/>
            <person name="Lipzen A."/>
            <person name="Ohm R."/>
            <person name="Nagy I."/>
            <person name="Pangilinan J."/>
            <person name="Yan J."/>
            <person name="Xiong Y."/>
            <person name="Grigoriev I.V."/>
            <person name="Hibbett D.S."/>
            <person name="Nagy L.G."/>
        </authorList>
    </citation>
    <scope>NUCLEOTIDE SEQUENCE [LARGE SCALE GENOMIC DNA]</scope>
    <source>
        <strain evidence="3 4">SZMC22713</strain>
    </source>
</reference>
<sequence>MTMSLPTKEQIEDYISSAEEFLSSSLSSVTPDLPGISDAIHRLWLDVSRFGPPELPSLPDIHIPGLGRYEVPLPPPPPPPPVPKTWYEDAADWASNNKPLVGGICVGTVGLGLLLGYGVSSFSGRRHRSSTIRPSATPSRRQVVVVLGGDTPLGFPLIRTLEQDGFIVIASVSTPEAGNELERRGNGFVRALVYNPQEPSMMTYFLRSLQATLFLRFPTNVAGDPYTSASSTTGTYIHSIISLLTLPSPSSFVVPTPFEHLPLTATYTPYLMQTHISPLQAIQAMLPLFRASHVHARDANGRAGSSRSIVVCVPATDARVGVPFSAAHAMSAAATVRGAEVLRREIRAATASDVGFESMRDLRVVIVDVGSVGSGQGESEPYNVDNITTSMQEWTSSERAVYSNAFTYVVEHVQGHTPKRKPASVDIFVNAMISVVGGSDIRSQQRSSIVVGFGVWRNKLRNWLRGERFAVGAGAHTYTFASYIPRIILDGLLYLPSYLVSIRNRYLPMPSRPAQRPTSRLLPRPVSKPPSPADSIISEMHGPPDIQDVADVTSSGLIPEAEGNSDAELESNAGASYSGSVSGVESSWVSLQQGE</sequence>
<dbReference type="VEuPathDB" id="FungiDB:BD410DRAFT_766704"/>
<evidence type="ECO:0000256" key="2">
    <source>
        <dbReference type="SAM" id="Phobius"/>
    </source>
</evidence>
<evidence type="ECO:0008006" key="5">
    <source>
        <dbReference type="Google" id="ProtNLM"/>
    </source>
</evidence>
<proteinExistence type="predicted"/>
<evidence type="ECO:0000313" key="3">
    <source>
        <dbReference type="EMBL" id="TDL25016.1"/>
    </source>
</evidence>